<dbReference type="Proteomes" id="UP000327039">
    <property type="component" value="Unassembled WGS sequence"/>
</dbReference>
<protein>
    <recommendedName>
        <fullName evidence="2">HTH luxR-type domain-containing protein</fullName>
    </recommendedName>
</protein>
<dbReference type="InterPro" id="IPR000792">
    <property type="entry name" value="Tscrpt_reg_LuxR_C"/>
</dbReference>
<dbReference type="SUPFAM" id="SSF46894">
    <property type="entry name" value="C-terminal effector domain of the bipartite response regulators"/>
    <property type="match status" value="1"/>
</dbReference>
<keyword evidence="4" id="KW-1185">Reference proteome</keyword>
<feature type="domain" description="HTH luxR-type" evidence="2">
    <location>
        <begin position="746"/>
        <end position="811"/>
    </location>
</feature>
<evidence type="ECO:0000256" key="1">
    <source>
        <dbReference type="SAM" id="MobiDB-lite"/>
    </source>
</evidence>
<evidence type="ECO:0000313" key="4">
    <source>
        <dbReference type="Proteomes" id="UP000327039"/>
    </source>
</evidence>
<gene>
    <name evidence="3" type="ORF">F6B42_10010</name>
</gene>
<dbReference type="SMART" id="SM00421">
    <property type="entry name" value="HTH_LUXR"/>
    <property type="match status" value="1"/>
</dbReference>
<dbReference type="CDD" id="cd06170">
    <property type="entry name" value="LuxR_C_like"/>
    <property type="match status" value="1"/>
</dbReference>
<name>A0A5J5ISJ4_9MICO</name>
<evidence type="ECO:0000259" key="2">
    <source>
        <dbReference type="PROSITE" id="PS50043"/>
    </source>
</evidence>
<dbReference type="RefSeq" id="WP_150419465.1">
    <property type="nucleotide sequence ID" value="NZ_VYRZ01000002.1"/>
</dbReference>
<proteinExistence type="predicted"/>
<organism evidence="3 4">
    <name type="scientific">Microbacterium radiodurans</name>
    <dbReference type="NCBI Taxonomy" id="661398"/>
    <lineage>
        <taxon>Bacteria</taxon>
        <taxon>Bacillati</taxon>
        <taxon>Actinomycetota</taxon>
        <taxon>Actinomycetes</taxon>
        <taxon>Micrococcales</taxon>
        <taxon>Microbacteriaceae</taxon>
        <taxon>Microbacterium</taxon>
    </lineage>
</organism>
<dbReference type="AlphaFoldDB" id="A0A5J5ISJ4"/>
<dbReference type="Gene3D" id="1.10.10.10">
    <property type="entry name" value="Winged helix-like DNA-binding domain superfamily/Winged helix DNA-binding domain"/>
    <property type="match status" value="1"/>
</dbReference>
<dbReference type="Pfam" id="PF00196">
    <property type="entry name" value="GerE"/>
    <property type="match status" value="1"/>
</dbReference>
<dbReference type="EMBL" id="VYRZ01000002">
    <property type="protein sequence ID" value="KAA9087270.1"/>
    <property type="molecule type" value="Genomic_DNA"/>
</dbReference>
<dbReference type="GO" id="GO:0003677">
    <property type="term" value="F:DNA binding"/>
    <property type="evidence" value="ECO:0007669"/>
    <property type="project" value="InterPro"/>
</dbReference>
<accession>A0A5J5ISJ4</accession>
<reference evidence="4" key="1">
    <citation type="submission" date="2019-09" db="EMBL/GenBank/DDBJ databases">
        <title>Mumia zhuanghuii sp. nov. isolated from the intestinal contents of plateau pika (Ochotona curzoniae) in the Qinghai-Tibet plateau of China.</title>
        <authorList>
            <person name="Tian Z."/>
        </authorList>
    </citation>
    <scope>NUCLEOTIDE SEQUENCE [LARGE SCALE GENOMIC DNA]</scope>
    <source>
        <strain evidence="4">DSM 25564</strain>
    </source>
</reference>
<dbReference type="PRINTS" id="PR00038">
    <property type="entry name" value="HTHLUXR"/>
</dbReference>
<dbReference type="OrthoDB" id="3197423at2"/>
<dbReference type="GO" id="GO:0006355">
    <property type="term" value="P:regulation of DNA-templated transcription"/>
    <property type="evidence" value="ECO:0007669"/>
    <property type="project" value="InterPro"/>
</dbReference>
<comment type="caution">
    <text evidence="3">The sequence shown here is derived from an EMBL/GenBank/DDBJ whole genome shotgun (WGS) entry which is preliminary data.</text>
</comment>
<evidence type="ECO:0000313" key="3">
    <source>
        <dbReference type="EMBL" id="KAA9087270.1"/>
    </source>
</evidence>
<dbReference type="PROSITE" id="PS50043">
    <property type="entry name" value="HTH_LUXR_2"/>
    <property type="match status" value="1"/>
</dbReference>
<dbReference type="InterPro" id="IPR036388">
    <property type="entry name" value="WH-like_DNA-bd_sf"/>
</dbReference>
<dbReference type="InterPro" id="IPR016032">
    <property type="entry name" value="Sig_transdc_resp-reg_C-effctor"/>
</dbReference>
<sequence>MAGGPLGSGKSFLIARVVAALQELGAEPLVIRGSAALRRTALGALEVAPDPRAPALADGVAGTGPLVLIVDDAQELDAASLATVVRAVHTHHATGLIAVTEPRLPTAPRNDVIEVIDDLWISGSADRWELPALCPREAERLLEEFAADDPFDSVTRAGILWAADGSRLLLRALVDAARAEIAAGRDPLTIVSEGSTRGSLAAVLHAHVRELEDDQLGALVLLERAPGLRYADAARLVPASVLDDLRSTGLLHDDGSTGHRLSVNRALARAAERVWGRERSRNAVGEMLDRMLRDGGRWWSRPLARQLADRWVREVAHPSDLNEVAAPLMQRVILDAARDANDHGDAAHAAAYAAWLDDEHDTPAITLEHRFAQVVLGSGRPGTSLLDLDPEDHHRARSLVMLLEIDDRDDRLDGARAIGVRVDDATDWERAVGRARAALDDLRLRDAVVLAEHVRRHPDTNRVSDRVGAELLEAMSRAYLGETTAMHEALGRSHRLFRTGSFEDALDRLAARCFHLACHTVAGTDDAGAVSHLATERESAIRSGGGGVAGASFAAVLVEVRRGRVLPALRELRAARRRADFAGGEAVGLIELETAYGLAAFGYPREAAELLSSVEQRGTGSRVFRQSFAATSAVVAATNGALSEAHMHAADAWAVSSETDAVMLQLRDLHRLVVLDHPCAASSLILMRELAADVEAPTARDLVRAAEEAFSEREREGWRADRALARLRLSLVPHGTRPATSTTTSVPAVSVELTAREREIALLVEDGLSNRQIAGALFLSVRTVESHIYQARAKVGAPSRRELGALVARHGAHRAPTVPPAGDESPPPANGHPSVSARA</sequence>
<feature type="region of interest" description="Disordered" evidence="1">
    <location>
        <begin position="808"/>
        <end position="839"/>
    </location>
</feature>